<evidence type="ECO:0000259" key="2">
    <source>
        <dbReference type="Pfam" id="PF23843"/>
    </source>
</evidence>
<reference evidence="3" key="1">
    <citation type="submission" date="2019-09" db="EMBL/GenBank/DDBJ databases">
        <authorList>
            <consortium name="NARMS: The National Antimicrobial Resistance Monitoring System"/>
        </authorList>
    </citation>
    <scope>NUCLEOTIDE SEQUENCE</scope>
    <source>
        <strain evidence="3">CVM N19S0421</strain>
    </source>
</reference>
<proteinExistence type="predicted"/>
<comment type="caution">
    <text evidence="3">The sequence shown here is derived from an EMBL/GenBank/DDBJ whole genome shotgun (WGS) entry which is preliminary data.</text>
</comment>
<feature type="domain" description="DUF7210" evidence="2">
    <location>
        <begin position="6"/>
        <end position="38"/>
    </location>
</feature>
<protein>
    <recommendedName>
        <fullName evidence="2">DUF7210 domain-containing protein</fullName>
    </recommendedName>
</protein>
<dbReference type="EMBL" id="AALERK010000005">
    <property type="protein sequence ID" value="ECY8988035.1"/>
    <property type="molecule type" value="Genomic_DNA"/>
</dbReference>
<evidence type="ECO:0000256" key="1">
    <source>
        <dbReference type="SAM" id="MobiDB-lite"/>
    </source>
</evidence>
<dbReference type="InterPro" id="IPR055634">
    <property type="entry name" value="DUF7210"/>
</dbReference>
<accession>A0A622CYH6</accession>
<gene>
    <name evidence="3" type="ORF">F7L41_13215</name>
</gene>
<dbReference type="AlphaFoldDB" id="A0A622CYH6"/>
<feature type="region of interest" description="Disordered" evidence="1">
    <location>
        <begin position="43"/>
        <end position="63"/>
    </location>
</feature>
<organism evidence="3">
    <name type="scientific">Salmonella enterica</name>
    <name type="common">Salmonella choleraesuis</name>
    <dbReference type="NCBI Taxonomy" id="28901"/>
    <lineage>
        <taxon>Bacteria</taxon>
        <taxon>Pseudomonadati</taxon>
        <taxon>Pseudomonadota</taxon>
        <taxon>Gammaproteobacteria</taxon>
        <taxon>Enterobacterales</taxon>
        <taxon>Enterobacteriaceae</taxon>
        <taxon>Salmonella</taxon>
    </lineage>
</organism>
<name>A0A622CYH6_SALER</name>
<sequence>MKMRSLKPVYFNGTVQTEGSEFETLEQHGRELIRKGYAECVSEDTPAEQAEQAEQAKKRTGKK</sequence>
<evidence type="ECO:0000313" key="3">
    <source>
        <dbReference type="EMBL" id="ECY8988035.1"/>
    </source>
</evidence>
<dbReference type="Pfam" id="PF23843">
    <property type="entry name" value="DUF7210"/>
    <property type="match status" value="1"/>
</dbReference>